<dbReference type="InterPro" id="IPR016181">
    <property type="entry name" value="Acyl_CoA_acyltransferase"/>
</dbReference>
<protein>
    <submittedName>
        <fullName evidence="5">GNAT family N-acetyltransferase</fullName>
    </submittedName>
</protein>
<keyword evidence="2" id="KW-0012">Acyltransferase</keyword>
<reference evidence="5 6" key="1">
    <citation type="submission" date="2020-08" db="EMBL/GenBank/DDBJ databases">
        <authorList>
            <person name="Liu C."/>
            <person name="Sun Q."/>
        </authorList>
    </citation>
    <scope>NUCLEOTIDE SEQUENCE [LARGE SCALE GENOMIC DNA]</scope>
    <source>
        <strain evidence="5 6">NSJ-61</strain>
    </source>
</reference>
<dbReference type="Pfam" id="PF13302">
    <property type="entry name" value="Acetyltransf_3"/>
    <property type="match status" value="1"/>
</dbReference>
<keyword evidence="1 5" id="KW-0808">Transferase</keyword>
<name>A0A7G9GL06_9FIRM</name>
<dbReference type="GO" id="GO:0016747">
    <property type="term" value="F:acyltransferase activity, transferring groups other than amino-acyl groups"/>
    <property type="evidence" value="ECO:0007669"/>
    <property type="project" value="InterPro"/>
</dbReference>
<sequence>MRLTMPEVETKRLYLRPVEEEDACDMFAYYKDPAVMKYLTLQPHKHVDDTLKAIKQYLLPYEKRQVPQTWVIVWKENEKVIGNLNIHTVEGDCGQIGYLLHQDYWGKGIMKEAVEQLVYVGFNHIGLHRIEALYDVEHIASGKVLAACGFEKEGVLRQYAKLSDGKYHDMVITSILREEWLKGVKKHEERT</sequence>
<evidence type="ECO:0000256" key="3">
    <source>
        <dbReference type="ARBA" id="ARBA00038502"/>
    </source>
</evidence>
<dbReference type="AlphaFoldDB" id="A0A7G9GL06"/>
<dbReference type="PANTHER" id="PTHR43792">
    <property type="entry name" value="GNAT FAMILY, PUTATIVE (AFU_ORTHOLOGUE AFUA_3G00765)-RELATED-RELATED"/>
    <property type="match status" value="1"/>
</dbReference>
<dbReference type="Gene3D" id="3.40.630.30">
    <property type="match status" value="1"/>
</dbReference>
<dbReference type="InterPro" id="IPR051531">
    <property type="entry name" value="N-acetyltransferase"/>
</dbReference>
<dbReference type="EMBL" id="CP060636">
    <property type="protein sequence ID" value="QNM11488.1"/>
    <property type="molecule type" value="Genomic_DNA"/>
</dbReference>
<organism evidence="5 6">
    <name type="scientific">[Eubacterium] hominis</name>
    <dbReference type="NCBI Taxonomy" id="2764325"/>
    <lineage>
        <taxon>Bacteria</taxon>
        <taxon>Bacillati</taxon>
        <taxon>Bacillota</taxon>
        <taxon>Erysipelotrichia</taxon>
        <taxon>Erysipelotrichales</taxon>
        <taxon>Erysipelotrichaceae</taxon>
        <taxon>Amedibacillus</taxon>
    </lineage>
</organism>
<evidence type="ECO:0000259" key="4">
    <source>
        <dbReference type="PROSITE" id="PS51186"/>
    </source>
</evidence>
<gene>
    <name evidence="5" type="ORF">H9Q80_14715</name>
</gene>
<accession>A0A7G9GL06</accession>
<comment type="similarity">
    <text evidence="3">Belongs to the acetyltransferase family. RimJ subfamily.</text>
</comment>
<dbReference type="KEGG" id="ehn:H9Q80_14715"/>
<dbReference type="InterPro" id="IPR000182">
    <property type="entry name" value="GNAT_dom"/>
</dbReference>
<feature type="domain" description="N-acetyltransferase" evidence="4">
    <location>
        <begin position="13"/>
        <end position="169"/>
    </location>
</feature>
<evidence type="ECO:0000256" key="1">
    <source>
        <dbReference type="ARBA" id="ARBA00022679"/>
    </source>
</evidence>
<evidence type="ECO:0000313" key="5">
    <source>
        <dbReference type="EMBL" id="QNM11488.1"/>
    </source>
</evidence>
<evidence type="ECO:0000256" key="2">
    <source>
        <dbReference type="ARBA" id="ARBA00023315"/>
    </source>
</evidence>
<evidence type="ECO:0000313" key="6">
    <source>
        <dbReference type="Proteomes" id="UP000515856"/>
    </source>
</evidence>
<dbReference type="SUPFAM" id="SSF55729">
    <property type="entry name" value="Acyl-CoA N-acyltransferases (Nat)"/>
    <property type="match status" value="1"/>
</dbReference>
<dbReference type="Proteomes" id="UP000515856">
    <property type="component" value="Chromosome"/>
</dbReference>
<dbReference type="CDD" id="cd04301">
    <property type="entry name" value="NAT_SF"/>
    <property type="match status" value="1"/>
</dbReference>
<dbReference type="PROSITE" id="PS51186">
    <property type="entry name" value="GNAT"/>
    <property type="match status" value="1"/>
</dbReference>
<keyword evidence="6" id="KW-1185">Reference proteome</keyword>
<dbReference type="RefSeq" id="WP_117454090.1">
    <property type="nucleotide sequence ID" value="NZ_CP060636.1"/>
</dbReference>
<proteinExistence type="inferred from homology"/>
<dbReference type="PANTHER" id="PTHR43792:SF8">
    <property type="entry name" value="[RIBOSOMAL PROTEIN US5]-ALANINE N-ACETYLTRANSFERASE"/>
    <property type="match status" value="1"/>
</dbReference>